<feature type="region of interest" description="Disordered" evidence="9">
    <location>
        <begin position="938"/>
        <end position="982"/>
    </location>
</feature>
<name>A0AAE0L0Y2_9CHLO</name>
<comment type="catalytic activity">
    <reaction evidence="8">
        <text>L-seryl-[protein] + ATP = O-phospho-L-seryl-[protein] + ADP + H(+)</text>
        <dbReference type="Rhea" id="RHEA:17989"/>
        <dbReference type="Rhea" id="RHEA-COMP:9863"/>
        <dbReference type="Rhea" id="RHEA-COMP:11604"/>
        <dbReference type="ChEBI" id="CHEBI:15378"/>
        <dbReference type="ChEBI" id="CHEBI:29999"/>
        <dbReference type="ChEBI" id="CHEBI:30616"/>
        <dbReference type="ChEBI" id="CHEBI:83421"/>
        <dbReference type="ChEBI" id="CHEBI:456216"/>
        <dbReference type="EC" id="2.7.11.1"/>
    </reaction>
</comment>
<reference evidence="11 12" key="1">
    <citation type="journal article" date="2015" name="Genome Biol. Evol.">
        <title>Comparative Genomics of a Bacterivorous Green Alga Reveals Evolutionary Causalities and Consequences of Phago-Mixotrophic Mode of Nutrition.</title>
        <authorList>
            <person name="Burns J.A."/>
            <person name="Paasch A."/>
            <person name="Narechania A."/>
            <person name="Kim E."/>
        </authorList>
    </citation>
    <scope>NUCLEOTIDE SEQUENCE [LARGE SCALE GENOMIC DNA]</scope>
    <source>
        <strain evidence="11 12">PLY_AMNH</strain>
    </source>
</reference>
<feature type="compositionally biased region" description="Basic and acidic residues" evidence="9">
    <location>
        <begin position="938"/>
        <end position="952"/>
    </location>
</feature>
<dbReference type="InterPro" id="IPR008271">
    <property type="entry name" value="Ser/Thr_kinase_AS"/>
</dbReference>
<dbReference type="InterPro" id="IPR011009">
    <property type="entry name" value="Kinase-like_dom_sf"/>
</dbReference>
<feature type="region of interest" description="Disordered" evidence="9">
    <location>
        <begin position="502"/>
        <end position="578"/>
    </location>
</feature>
<feature type="region of interest" description="Disordered" evidence="9">
    <location>
        <begin position="1"/>
        <end position="76"/>
    </location>
</feature>
<dbReference type="AlphaFoldDB" id="A0AAE0L0Y2"/>
<dbReference type="Gene3D" id="3.30.200.20">
    <property type="entry name" value="Phosphorylase Kinase, domain 1"/>
    <property type="match status" value="1"/>
</dbReference>
<dbReference type="PANTHER" id="PTHR24356:SF1">
    <property type="entry name" value="SERINE_THREONINE-PROTEIN KINASE GREATWALL"/>
    <property type="match status" value="1"/>
</dbReference>
<keyword evidence="12" id="KW-1185">Reference proteome</keyword>
<evidence type="ECO:0000259" key="10">
    <source>
        <dbReference type="PROSITE" id="PS50011"/>
    </source>
</evidence>
<feature type="compositionally biased region" description="Basic and acidic residues" evidence="9">
    <location>
        <begin position="207"/>
        <end position="228"/>
    </location>
</feature>
<proteinExistence type="predicted"/>
<dbReference type="Pfam" id="PF26031">
    <property type="entry name" value="IREH1"/>
    <property type="match status" value="1"/>
</dbReference>
<evidence type="ECO:0000256" key="7">
    <source>
        <dbReference type="ARBA" id="ARBA00047899"/>
    </source>
</evidence>
<keyword evidence="2" id="KW-0723">Serine/threonine-protein kinase</keyword>
<dbReference type="Pfam" id="PF00069">
    <property type="entry name" value="Pkinase"/>
    <property type="match status" value="2"/>
</dbReference>
<evidence type="ECO:0000256" key="1">
    <source>
        <dbReference type="ARBA" id="ARBA00012513"/>
    </source>
</evidence>
<dbReference type="Gene3D" id="1.10.510.10">
    <property type="entry name" value="Transferase(Phosphotransferase) domain 1"/>
    <property type="match status" value="2"/>
</dbReference>
<dbReference type="InterPro" id="IPR058783">
    <property type="entry name" value="IREH1/IRE-like_N"/>
</dbReference>
<dbReference type="PROSITE" id="PS00108">
    <property type="entry name" value="PROTEIN_KINASE_ST"/>
    <property type="match status" value="1"/>
</dbReference>
<feature type="compositionally biased region" description="Polar residues" evidence="9">
    <location>
        <begin position="519"/>
        <end position="535"/>
    </location>
</feature>
<feature type="compositionally biased region" description="Low complexity" evidence="9">
    <location>
        <begin position="24"/>
        <end position="37"/>
    </location>
</feature>
<dbReference type="GO" id="GO:0035556">
    <property type="term" value="P:intracellular signal transduction"/>
    <property type="evidence" value="ECO:0007669"/>
    <property type="project" value="TreeGrafter"/>
</dbReference>
<feature type="domain" description="Protein kinase" evidence="10">
    <location>
        <begin position="782"/>
        <end position="1142"/>
    </location>
</feature>
<evidence type="ECO:0000256" key="6">
    <source>
        <dbReference type="ARBA" id="ARBA00022840"/>
    </source>
</evidence>
<evidence type="ECO:0000313" key="11">
    <source>
        <dbReference type="EMBL" id="KAK3267754.1"/>
    </source>
</evidence>
<feature type="compositionally biased region" description="Polar residues" evidence="9">
    <location>
        <begin position="48"/>
        <end position="65"/>
    </location>
</feature>
<accession>A0AAE0L0Y2</accession>
<dbReference type="PANTHER" id="PTHR24356">
    <property type="entry name" value="SERINE/THREONINE-PROTEIN KINASE"/>
    <property type="match status" value="1"/>
</dbReference>
<dbReference type="PROSITE" id="PS50011">
    <property type="entry name" value="PROTEIN_KINASE_DOM"/>
    <property type="match status" value="1"/>
</dbReference>
<keyword evidence="3" id="KW-0808">Transferase</keyword>
<evidence type="ECO:0000256" key="9">
    <source>
        <dbReference type="SAM" id="MobiDB-lite"/>
    </source>
</evidence>
<organism evidence="11 12">
    <name type="scientific">Cymbomonas tetramitiformis</name>
    <dbReference type="NCBI Taxonomy" id="36881"/>
    <lineage>
        <taxon>Eukaryota</taxon>
        <taxon>Viridiplantae</taxon>
        <taxon>Chlorophyta</taxon>
        <taxon>Pyramimonadophyceae</taxon>
        <taxon>Pyramimonadales</taxon>
        <taxon>Pyramimonadaceae</taxon>
        <taxon>Cymbomonas</taxon>
    </lineage>
</organism>
<keyword evidence="6" id="KW-0067">ATP-binding</keyword>
<dbReference type="GO" id="GO:0004674">
    <property type="term" value="F:protein serine/threonine kinase activity"/>
    <property type="evidence" value="ECO:0007669"/>
    <property type="project" value="UniProtKB-KW"/>
</dbReference>
<comment type="caution">
    <text evidence="11">The sequence shown here is derived from an EMBL/GenBank/DDBJ whole genome shotgun (WGS) entry which is preliminary data.</text>
</comment>
<dbReference type="SMART" id="SM00220">
    <property type="entry name" value="S_TKc"/>
    <property type="match status" value="1"/>
</dbReference>
<feature type="region of interest" description="Disordered" evidence="9">
    <location>
        <begin position="399"/>
        <end position="487"/>
    </location>
</feature>
<evidence type="ECO:0000256" key="2">
    <source>
        <dbReference type="ARBA" id="ARBA00022527"/>
    </source>
</evidence>
<protein>
    <recommendedName>
        <fullName evidence="1">non-specific serine/threonine protein kinase</fullName>
        <ecNumber evidence="1">2.7.11.1</ecNumber>
    </recommendedName>
</protein>
<feature type="region of interest" description="Disordered" evidence="9">
    <location>
        <begin position="207"/>
        <end position="257"/>
    </location>
</feature>
<dbReference type="EMBL" id="LGRX02012224">
    <property type="protein sequence ID" value="KAK3267754.1"/>
    <property type="molecule type" value="Genomic_DNA"/>
</dbReference>
<dbReference type="SUPFAM" id="SSF56112">
    <property type="entry name" value="Protein kinase-like (PK-like)"/>
    <property type="match status" value="1"/>
</dbReference>
<dbReference type="EC" id="2.7.11.1" evidence="1"/>
<feature type="region of interest" description="Disordered" evidence="9">
    <location>
        <begin position="288"/>
        <end position="382"/>
    </location>
</feature>
<gene>
    <name evidence="11" type="ORF">CYMTET_23709</name>
</gene>
<evidence type="ECO:0000256" key="8">
    <source>
        <dbReference type="ARBA" id="ARBA00048679"/>
    </source>
</evidence>
<dbReference type="GO" id="GO:0005524">
    <property type="term" value="F:ATP binding"/>
    <property type="evidence" value="ECO:0007669"/>
    <property type="project" value="UniProtKB-KW"/>
</dbReference>
<evidence type="ECO:0000313" key="12">
    <source>
        <dbReference type="Proteomes" id="UP001190700"/>
    </source>
</evidence>
<keyword evidence="5" id="KW-0418">Kinase</keyword>
<comment type="catalytic activity">
    <reaction evidence="7">
        <text>L-threonyl-[protein] + ATP = O-phospho-L-threonyl-[protein] + ADP + H(+)</text>
        <dbReference type="Rhea" id="RHEA:46608"/>
        <dbReference type="Rhea" id="RHEA-COMP:11060"/>
        <dbReference type="Rhea" id="RHEA-COMP:11605"/>
        <dbReference type="ChEBI" id="CHEBI:15378"/>
        <dbReference type="ChEBI" id="CHEBI:30013"/>
        <dbReference type="ChEBI" id="CHEBI:30616"/>
        <dbReference type="ChEBI" id="CHEBI:61977"/>
        <dbReference type="ChEBI" id="CHEBI:456216"/>
        <dbReference type="EC" id="2.7.11.1"/>
    </reaction>
</comment>
<evidence type="ECO:0000256" key="5">
    <source>
        <dbReference type="ARBA" id="ARBA00022777"/>
    </source>
</evidence>
<dbReference type="Proteomes" id="UP001190700">
    <property type="component" value="Unassembled WGS sequence"/>
</dbReference>
<evidence type="ECO:0000256" key="4">
    <source>
        <dbReference type="ARBA" id="ARBA00022741"/>
    </source>
</evidence>
<feature type="compositionally biased region" description="Basic and acidic residues" evidence="9">
    <location>
        <begin position="1"/>
        <end position="11"/>
    </location>
</feature>
<dbReference type="FunFam" id="1.10.510.10:FF:000294">
    <property type="entry name" value="Serine/threonine-protein kinase OXI1"/>
    <property type="match status" value="1"/>
</dbReference>
<dbReference type="InterPro" id="IPR050236">
    <property type="entry name" value="Ser_Thr_kinase_AGC"/>
</dbReference>
<keyword evidence="4" id="KW-0547">Nucleotide-binding</keyword>
<feature type="compositionally biased region" description="Polar residues" evidence="9">
    <location>
        <begin position="415"/>
        <end position="424"/>
    </location>
</feature>
<dbReference type="InterPro" id="IPR000719">
    <property type="entry name" value="Prot_kinase_dom"/>
</dbReference>
<feature type="compositionally biased region" description="Basic and acidic residues" evidence="9">
    <location>
        <begin position="294"/>
        <end position="310"/>
    </location>
</feature>
<dbReference type="CDD" id="cd05579">
    <property type="entry name" value="STKc_MAST_like"/>
    <property type="match status" value="1"/>
</dbReference>
<sequence length="1211" mass="134638">MEDKESERRSSVDCGHSYAGGDKSPVFSPFSPSTDTPPIRRRKASWEVRSSPSKNGEEPPTTSIDIRQKPGTHSLPLQRSLSSSLKDIQNLISPVSGECEAELKFKFATAKKQVDIDLRSFEKYCETELAGTQESEAQATLSKAVKYLTTISDNVLENTAEVFRMRCRAITRDLQEHRQLCSPGKARNLNSRLLFILTRCTRLVNSEKEEPLTEPGRRFKREQSEHLPSRIHTKLPHTGIPGGSAGTLPSRGFKGGLHRAQTLPENVIAQVAADAVLAKPRDLWQEFQTVPESPLREEASRAEAFREERNSTQGSSPVSIPSPTPARPLTRLANMDNEPEASPSPFADSGPIFQEVSPSIESIGLRRPRDDSRTRGYQAEARAVRKPSLYDISKDWLEQQKDAPSPGPEGESPMLSPSQSSAATTRLGLTVHLPKLDIPSSSLKPASPTKEPEEAEAVIPAGSPSDSPTSQSLEDKNRPRSVRRASSTMLSNLYSYVKTWKKGMRKSKQPGEKEALSLSGLSSQEVSPTTPSPGSDLSVPMSPARPRSMQATGEDVSRVDGPDAPHTVDTSRSKARPRTEAVGLLQEALRSEQPLQEGPEGSARWAMVTCRICEGKVVSARLKEHSRLCAITEQFDDKSTGTTLQERLGSIKEVLDELKAKLTESTSKNSRASALSISVNRSMLQLLQLLTIVNKVLQMWNAPPGEPREELLKTEQISKLQERLQYLIQGVLGPLSLEVEVYAPRVARIFTERIAEQKAAASDHADRPRVDTPRERITKEDFDFLKPISRGAFGKVYLARKVSTRDLFAIKVLRKRDMIIKNMVEQVKAERDVLFNTCSPYCVRCFYTFTSEHSLYMVMEYHNGGDCGALLQGLGCLEEDMARQYIAETVLALEYLHSVGIVHRDLKPDNLLIGSDGHIKLTDFGLSVNGLIDRTSERLNAEPVTEPERRNTIGDATDLNTERKRTHSHSRNSSAGSVVEWRNARMKREHARARSMGGMELNEPAVFGSSLEASERESKAETAMANMSRLSDDIKRPVQQRWLGTPDYLAPEILLGTGHGREVDWWSLGAILYEFLTGVPPFNADTPQEIFNNILDRNLAWPAVPEDMSYEAKDLIEQLLTEDPFDRLGAEGAAEVKAHPFFTNDPTFDWNHLLLKKVPKQATEGSCDGDEFLNFSFKNLNQLASYNMELLSSLEIAKQEKSNEPPEHPPE</sequence>
<feature type="region of interest" description="Disordered" evidence="9">
    <location>
        <begin position="1009"/>
        <end position="1028"/>
    </location>
</feature>
<evidence type="ECO:0000256" key="3">
    <source>
        <dbReference type="ARBA" id="ARBA00022679"/>
    </source>
</evidence>